<dbReference type="EMBL" id="GL376613">
    <property type="status" value="NOT_ANNOTATED_CDS"/>
    <property type="molecule type" value="Genomic_DNA"/>
</dbReference>
<dbReference type="InParanoid" id="K3WTZ5"/>
<reference evidence="2" key="3">
    <citation type="submission" date="2015-02" db="UniProtKB">
        <authorList>
            <consortium name="EnsemblProtists"/>
        </authorList>
    </citation>
    <scope>IDENTIFICATION</scope>
    <source>
        <strain evidence="2">DAOM BR144</strain>
    </source>
</reference>
<organism evidence="2 3">
    <name type="scientific">Globisporangium ultimum (strain ATCC 200006 / CBS 805.95 / DAOM BR144)</name>
    <name type="common">Pythium ultimum</name>
    <dbReference type="NCBI Taxonomy" id="431595"/>
    <lineage>
        <taxon>Eukaryota</taxon>
        <taxon>Sar</taxon>
        <taxon>Stramenopiles</taxon>
        <taxon>Oomycota</taxon>
        <taxon>Peronosporomycetes</taxon>
        <taxon>Pythiales</taxon>
        <taxon>Pythiaceae</taxon>
        <taxon>Globisporangium</taxon>
    </lineage>
</organism>
<proteinExistence type="predicted"/>
<evidence type="ECO:0008006" key="4">
    <source>
        <dbReference type="Google" id="ProtNLM"/>
    </source>
</evidence>
<feature type="region of interest" description="Disordered" evidence="1">
    <location>
        <begin position="143"/>
        <end position="181"/>
    </location>
</feature>
<dbReference type="OMA" id="IQWRLER"/>
<evidence type="ECO:0000313" key="3">
    <source>
        <dbReference type="Proteomes" id="UP000019132"/>
    </source>
</evidence>
<dbReference type="EnsemblProtists" id="PYU1_T008441">
    <property type="protein sequence ID" value="PYU1_T008441"/>
    <property type="gene ID" value="PYU1_G008425"/>
</dbReference>
<dbReference type="eggNOG" id="ENOG502S3RC">
    <property type="taxonomic scope" value="Eukaryota"/>
</dbReference>
<dbReference type="Proteomes" id="UP000019132">
    <property type="component" value="Unassembled WGS sequence"/>
</dbReference>
<dbReference type="AlphaFoldDB" id="K3WTZ5"/>
<accession>K3WTZ5</accession>
<feature type="compositionally biased region" description="Low complexity" evidence="1">
    <location>
        <begin position="143"/>
        <end position="157"/>
    </location>
</feature>
<evidence type="ECO:0000313" key="2">
    <source>
        <dbReference type="EnsemblProtists" id="PYU1_T008441"/>
    </source>
</evidence>
<dbReference type="HOGENOM" id="CLU_119777_1_0_1"/>
<reference evidence="3" key="2">
    <citation type="submission" date="2010-04" db="EMBL/GenBank/DDBJ databases">
        <authorList>
            <person name="Buell R."/>
            <person name="Hamilton J."/>
            <person name="Hostetler J."/>
        </authorList>
    </citation>
    <scope>NUCLEOTIDE SEQUENCE [LARGE SCALE GENOMIC DNA]</scope>
    <source>
        <strain evidence="3">DAOM:BR144</strain>
    </source>
</reference>
<dbReference type="VEuPathDB" id="FungiDB:PYU1_G008425"/>
<keyword evidence="3" id="KW-1185">Reference proteome</keyword>
<name>K3WTZ5_GLOUD</name>
<protein>
    <recommendedName>
        <fullName evidence="4">Golgin subfamily A member 7/ERF4 domain-containing protein</fullName>
    </recommendedName>
</protein>
<evidence type="ECO:0000256" key="1">
    <source>
        <dbReference type="SAM" id="MobiDB-lite"/>
    </source>
</evidence>
<sequence>MASSAENASSRRVVVAVLEPTGEVFVNGLASWYDDEFPAAAAALMTPDEFARAMAKINEALLDHWPCMPCSAFAYGCCVCTLGLSFYCATTQVDEAEARARLQIRRINDQANFKATGVEWRLVRTWYTRKSCIEITAPATAAASSNSSSGDAASGNALPSSRAEATESQAPANLEISDRVV</sequence>
<reference evidence="3" key="1">
    <citation type="journal article" date="2010" name="Genome Biol.">
        <title>Genome sequence of the necrotrophic plant pathogen Pythium ultimum reveals original pathogenicity mechanisms and effector repertoire.</title>
        <authorList>
            <person name="Levesque C.A."/>
            <person name="Brouwer H."/>
            <person name="Cano L."/>
            <person name="Hamilton J.P."/>
            <person name="Holt C."/>
            <person name="Huitema E."/>
            <person name="Raffaele S."/>
            <person name="Robideau G.P."/>
            <person name="Thines M."/>
            <person name="Win J."/>
            <person name="Zerillo M.M."/>
            <person name="Beakes G.W."/>
            <person name="Boore J.L."/>
            <person name="Busam D."/>
            <person name="Dumas B."/>
            <person name="Ferriera S."/>
            <person name="Fuerstenberg S.I."/>
            <person name="Gachon C.M."/>
            <person name="Gaulin E."/>
            <person name="Govers F."/>
            <person name="Grenville-Briggs L."/>
            <person name="Horner N."/>
            <person name="Hostetler J."/>
            <person name="Jiang R.H."/>
            <person name="Johnson J."/>
            <person name="Krajaejun T."/>
            <person name="Lin H."/>
            <person name="Meijer H.J."/>
            <person name="Moore B."/>
            <person name="Morris P."/>
            <person name="Phuntmart V."/>
            <person name="Puiu D."/>
            <person name="Shetty J."/>
            <person name="Stajich J.E."/>
            <person name="Tripathy S."/>
            <person name="Wawra S."/>
            <person name="van West P."/>
            <person name="Whitty B.R."/>
            <person name="Coutinho P.M."/>
            <person name="Henrissat B."/>
            <person name="Martin F."/>
            <person name="Thomas P.D."/>
            <person name="Tyler B.M."/>
            <person name="De Vries R.P."/>
            <person name="Kamoun S."/>
            <person name="Yandell M."/>
            <person name="Tisserat N."/>
            <person name="Buell C.R."/>
        </authorList>
    </citation>
    <scope>NUCLEOTIDE SEQUENCE</scope>
    <source>
        <strain evidence="3">DAOM:BR144</strain>
    </source>
</reference>